<dbReference type="EMBL" id="JAPESX010002969">
    <property type="protein sequence ID" value="KAJ8106067.1"/>
    <property type="molecule type" value="Genomic_DNA"/>
</dbReference>
<proteinExistence type="predicted"/>
<evidence type="ECO:0000313" key="1">
    <source>
        <dbReference type="EMBL" id="KAJ8106067.1"/>
    </source>
</evidence>
<protein>
    <submittedName>
        <fullName evidence="1">Uncharacterized protein</fullName>
    </submittedName>
</protein>
<reference evidence="1" key="1">
    <citation type="submission" date="2022-11" db="EMBL/GenBank/DDBJ databases">
        <title>Genome Sequence of Nemania bipapillata.</title>
        <authorList>
            <person name="Buettner E."/>
        </authorList>
    </citation>
    <scope>NUCLEOTIDE SEQUENCE</scope>
    <source>
        <strain evidence="1">CP14</strain>
    </source>
</reference>
<dbReference type="Proteomes" id="UP001153334">
    <property type="component" value="Unassembled WGS sequence"/>
</dbReference>
<name>A0ACC2HSK6_9PEZI</name>
<organism evidence="1 2">
    <name type="scientific">Nemania bipapillata</name>
    <dbReference type="NCBI Taxonomy" id="110536"/>
    <lineage>
        <taxon>Eukaryota</taxon>
        <taxon>Fungi</taxon>
        <taxon>Dikarya</taxon>
        <taxon>Ascomycota</taxon>
        <taxon>Pezizomycotina</taxon>
        <taxon>Sordariomycetes</taxon>
        <taxon>Xylariomycetidae</taxon>
        <taxon>Xylariales</taxon>
        <taxon>Xylariaceae</taxon>
        <taxon>Nemania</taxon>
    </lineage>
</organism>
<gene>
    <name evidence="1" type="ORF">ONZ43_g7187</name>
</gene>
<keyword evidence="2" id="KW-1185">Reference proteome</keyword>
<evidence type="ECO:0000313" key="2">
    <source>
        <dbReference type="Proteomes" id="UP001153334"/>
    </source>
</evidence>
<comment type="caution">
    <text evidence="1">The sequence shown here is derived from an EMBL/GenBank/DDBJ whole genome shotgun (WGS) entry which is preliminary data.</text>
</comment>
<accession>A0ACC2HSK6</accession>
<sequence length="299" mass="34352">MADFIIPIEDPGASGPPPQPINDTFFNRTLTFFALRISGKGLLGRFWRQSERLVVVWKYAIKVGASSLAEAHTMKFVAENTSIPVPKVYCAFTHDKQVYIVMERIYGEDAACHWTHRPEGSKARILVQLKGFIQQLRDIPPPPPSNDQYAVSNVIGGPIFDEHKQKLQPRGPFRTIDDFHNELRDGLELNKDNSALIPEDLGELVKFHHQPFSKVVFTHGDLSSVNIMVDDDDVVGIVDWETAGWFPPYWEYVKAWNVDAQNAFWQDEVDKFLEPLLHERKMEVVRRKYFEPFSTRLLS</sequence>